<gene>
    <name evidence="1" type="ORF">SCALOS_LOCUS9082</name>
</gene>
<sequence length="43" mass="4858">DIIATSIIKCTRSTFSGKKSTVRKPVPEKKKKSKNIKKDLKII</sequence>
<proteinExistence type="predicted"/>
<dbReference type="EMBL" id="CAJVPM010026553">
    <property type="protein sequence ID" value="CAG8662488.1"/>
    <property type="molecule type" value="Genomic_DNA"/>
</dbReference>
<dbReference type="Proteomes" id="UP000789860">
    <property type="component" value="Unassembled WGS sequence"/>
</dbReference>
<evidence type="ECO:0000313" key="2">
    <source>
        <dbReference type="Proteomes" id="UP000789860"/>
    </source>
</evidence>
<comment type="caution">
    <text evidence="1">The sequence shown here is derived from an EMBL/GenBank/DDBJ whole genome shotgun (WGS) entry which is preliminary data.</text>
</comment>
<accession>A0ACA9NNR9</accession>
<keyword evidence="2" id="KW-1185">Reference proteome</keyword>
<feature type="non-terminal residue" evidence="1">
    <location>
        <position position="1"/>
    </location>
</feature>
<name>A0ACA9NNR9_9GLOM</name>
<organism evidence="1 2">
    <name type="scientific">Scutellospora calospora</name>
    <dbReference type="NCBI Taxonomy" id="85575"/>
    <lineage>
        <taxon>Eukaryota</taxon>
        <taxon>Fungi</taxon>
        <taxon>Fungi incertae sedis</taxon>
        <taxon>Mucoromycota</taxon>
        <taxon>Glomeromycotina</taxon>
        <taxon>Glomeromycetes</taxon>
        <taxon>Diversisporales</taxon>
        <taxon>Gigasporaceae</taxon>
        <taxon>Scutellospora</taxon>
    </lineage>
</organism>
<protein>
    <submittedName>
        <fullName evidence="1">11512_t:CDS:1</fullName>
    </submittedName>
</protein>
<reference evidence="1" key="1">
    <citation type="submission" date="2021-06" db="EMBL/GenBank/DDBJ databases">
        <authorList>
            <person name="Kallberg Y."/>
            <person name="Tangrot J."/>
            <person name="Rosling A."/>
        </authorList>
    </citation>
    <scope>NUCLEOTIDE SEQUENCE</scope>
    <source>
        <strain evidence="1">AU212A</strain>
    </source>
</reference>
<evidence type="ECO:0000313" key="1">
    <source>
        <dbReference type="EMBL" id="CAG8662488.1"/>
    </source>
</evidence>